<organism evidence="4 5">
    <name type="scientific">Kineococcus xinjiangensis</name>
    <dbReference type="NCBI Taxonomy" id="512762"/>
    <lineage>
        <taxon>Bacteria</taxon>
        <taxon>Bacillati</taxon>
        <taxon>Actinomycetota</taxon>
        <taxon>Actinomycetes</taxon>
        <taxon>Kineosporiales</taxon>
        <taxon>Kineosporiaceae</taxon>
        <taxon>Kineococcus</taxon>
    </lineage>
</organism>
<protein>
    <submittedName>
        <fullName evidence="4">Fe-S cluster assembly protein SufD</fullName>
    </submittedName>
</protein>
<dbReference type="OrthoDB" id="9803529at2"/>
<dbReference type="PANTHER" id="PTHR43575:SF1">
    <property type="entry name" value="PROTEIN ABCI7, CHLOROPLASTIC"/>
    <property type="match status" value="1"/>
</dbReference>
<name>A0A2S6IPF2_9ACTN</name>
<dbReference type="SUPFAM" id="SSF101960">
    <property type="entry name" value="Stabilizer of iron transporter SufD"/>
    <property type="match status" value="1"/>
</dbReference>
<reference evidence="4 5" key="1">
    <citation type="submission" date="2018-02" db="EMBL/GenBank/DDBJ databases">
        <title>Genomic Encyclopedia of Archaeal and Bacterial Type Strains, Phase II (KMG-II): from individual species to whole genera.</title>
        <authorList>
            <person name="Goeker M."/>
        </authorList>
    </citation>
    <scope>NUCLEOTIDE SEQUENCE [LARGE SCALE GENOMIC DNA]</scope>
    <source>
        <strain evidence="4 5">DSM 22857</strain>
    </source>
</reference>
<keyword evidence="5" id="KW-1185">Reference proteome</keyword>
<comment type="similarity">
    <text evidence="1">Belongs to the iron-sulfur cluster assembly SufBD family.</text>
</comment>
<evidence type="ECO:0000259" key="3">
    <source>
        <dbReference type="Pfam" id="PF01458"/>
    </source>
</evidence>
<feature type="region of interest" description="Disordered" evidence="2">
    <location>
        <begin position="1"/>
        <end position="39"/>
    </location>
</feature>
<dbReference type="NCBIfam" id="TIGR01981">
    <property type="entry name" value="sufD"/>
    <property type="match status" value="1"/>
</dbReference>
<dbReference type="InterPro" id="IPR055346">
    <property type="entry name" value="Fe-S_cluster_assembly_SufBD"/>
</dbReference>
<dbReference type="InterPro" id="IPR000825">
    <property type="entry name" value="SUF_FeS_clus_asmbl_SufBD_core"/>
</dbReference>
<dbReference type="RefSeq" id="WP_104432499.1">
    <property type="nucleotide sequence ID" value="NZ_PTJD01000005.1"/>
</dbReference>
<dbReference type="Proteomes" id="UP000239485">
    <property type="component" value="Unassembled WGS sequence"/>
</dbReference>
<evidence type="ECO:0000313" key="4">
    <source>
        <dbReference type="EMBL" id="PPK96137.1"/>
    </source>
</evidence>
<dbReference type="GO" id="GO:0016226">
    <property type="term" value="P:iron-sulfur cluster assembly"/>
    <property type="evidence" value="ECO:0007669"/>
    <property type="project" value="InterPro"/>
</dbReference>
<feature type="compositionally biased region" description="Basic and acidic residues" evidence="2">
    <location>
        <begin position="1"/>
        <end position="11"/>
    </location>
</feature>
<accession>A0A2S6IPF2</accession>
<dbReference type="InterPro" id="IPR037284">
    <property type="entry name" value="SUF_FeS_clus_asmbl_SufBD_sf"/>
</dbReference>
<feature type="region of interest" description="Disordered" evidence="2">
    <location>
        <begin position="407"/>
        <end position="433"/>
    </location>
</feature>
<dbReference type="Pfam" id="PF01458">
    <property type="entry name" value="SUFBD_core"/>
    <property type="match status" value="1"/>
</dbReference>
<sequence length="433" mass="45417">MTVVEENRTPGDELADTPGATGRAHSHGAGTVPDASRAARRTSFEVADFAVPTGREEEWRFSPFARIKALFEVAAAESAPALEVSAPEGVEVRSGSLEEVGAGTGFVPGDRVAAAAWQAGGQAHLVRIPAEAELDEPVLLTLRGTGGATSGHLVVDAGRHSRATVVLDHVGSGTHRGGVEVRAGDGAQLTFVTLQEWDSGAVQVSQQDVLVGRDATVKHFAVTLGGDVVRLSTNVRYAAPGGDAQCLGLYFSDAGQHLEHRLFVDHEATHCKSYVEYKGALQGETARSVWIGDVLIRAAAEGTETYELNRNLVLTDGARADSVPNLEIETGEIVGAGHASATGRFDDEQLFYLQSRGLAEADARRLVVRGFFADILQRIGVPAVQERLLATIETELETTMPAAAGATVPAAGSSTMPAPAGGQQTDAEKAEEN</sequence>
<dbReference type="InterPro" id="IPR011542">
    <property type="entry name" value="SUF_FeS_clus_asmbl_SufD"/>
</dbReference>
<dbReference type="AlphaFoldDB" id="A0A2S6IPF2"/>
<evidence type="ECO:0000256" key="1">
    <source>
        <dbReference type="ARBA" id="ARBA00043967"/>
    </source>
</evidence>
<gene>
    <name evidence="4" type="ORF">CLV92_105239</name>
</gene>
<evidence type="ECO:0000256" key="2">
    <source>
        <dbReference type="SAM" id="MobiDB-lite"/>
    </source>
</evidence>
<dbReference type="PANTHER" id="PTHR43575">
    <property type="entry name" value="PROTEIN ABCI7, CHLOROPLASTIC"/>
    <property type="match status" value="1"/>
</dbReference>
<evidence type="ECO:0000313" key="5">
    <source>
        <dbReference type="Proteomes" id="UP000239485"/>
    </source>
</evidence>
<proteinExistence type="inferred from homology"/>
<comment type="caution">
    <text evidence="4">The sequence shown here is derived from an EMBL/GenBank/DDBJ whole genome shotgun (WGS) entry which is preliminary data.</text>
</comment>
<dbReference type="EMBL" id="PTJD01000005">
    <property type="protein sequence ID" value="PPK96137.1"/>
    <property type="molecule type" value="Genomic_DNA"/>
</dbReference>
<feature type="domain" description="SUF system FeS cluster assembly SufBD core" evidence="3">
    <location>
        <begin position="145"/>
        <end position="371"/>
    </location>
</feature>